<comment type="caution">
    <text evidence="1">The sequence shown here is derived from an EMBL/GenBank/DDBJ whole genome shotgun (WGS) entry which is preliminary data.</text>
</comment>
<dbReference type="Gene3D" id="3.30.1330.70">
    <property type="entry name" value="Holliday junction resolvase RusA"/>
    <property type="match status" value="1"/>
</dbReference>
<dbReference type="OrthoDB" id="2087700at2"/>
<reference evidence="1 2" key="1">
    <citation type="submission" date="2018-07" db="EMBL/GenBank/DDBJ databases">
        <title>Anaerosacharophilus polymeroproducens gen. nov. sp. nov., an anaerobic bacterium isolated from salt field.</title>
        <authorList>
            <person name="Kim W."/>
            <person name="Yang S.-H."/>
            <person name="Oh J."/>
            <person name="Lee J.-H."/>
            <person name="Kwon K.K."/>
        </authorList>
    </citation>
    <scope>NUCLEOTIDE SEQUENCE [LARGE SCALE GENOMIC DNA]</scope>
    <source>
        <strain evidence="1 2">MCWD5</strain>
    </source>
</reference>
<dbReference type="Proteomes" id="UP000255036">
    <property type="component" value="Unassembled WGS sequence"/>
</dbReference>
<dbReference type="RefSeq" id="WP_115482546.1">
    <property type="nucleotide sequence ID" value="NZ_QRCT01000042.1"/>
</dbReference>
<sequence>MKVHKFIIIGKLPNLNDYIYSNRTNKYAGNKMKKDAQKLACIYIKKDLKDLEILKPVFLRYKFYEPNKRRDLDNIASFAHKIIQDSLVSTGVLKNDGWKEIIGFEDTFFIDKDNPRIEITIEEWRASE</sequence>
<dbReference type="GO" id="GO:0006310">
    <property type="term" value="P:DNA recombination"/>
    <property type="evidence" value="ECO:0007669"/>
    <property type="project" value="InterPro"/>
</dbReference>
<dbReference type="GO" id="GO:0000287">
    <property type="term" value="F:magnesium ion binding"/>
    <property type="evidence" value="ECO:0007669"/>
    <property type="project" value="InterPro"/>
</dbReference>
<dbReference type="AlphaFoldDB" id="A0A371ATH3"/>
<proteinExistence type="predicted"/>
<evidence type="ECO:0000313" key="1">
    <source>
        <dbReference type="EMBL" id="RDU22858.1"/>
    </source>
</evidence>
<dbReference type="InterPro" id="IPR008822">
    <property type="entry name" value="Endonuclease_RusA-like"/>
</dbReference>
<protein>
    <submittedName>
        <fullName evidence="1">RusA family crossover junction endodeoxyribonuclease</fullName>
    </submittedName>
</protein>
<keyword evidence="2" id="KW-1185">Reference proteome</keyword>
<dbReference type="Pfam" id="PF05866">
    <property type="entry name" value="RusA"/>
    <property type="match status" value="1"/>
</dbReference>
<organism evidence="1 2">
    <name type="scientific">Anaerosacchariphilus polymeriproducens</name>
    <dbReference type="NCBI Taxonomy" id="1812858"/>
    <lineage>
        <taxon>Bacteria</taxon>
        <taxon>Bacillati</taxon>
        <taxon>Bacillota</taxon>
        <taxon>Clostridia</taxon>
        <taxon>Lachnospirales</taxon>
        <taxon>Lachnospiraceae</taxon>
        <taxon>Anaerosacchariphilus</taxon>
    </lineage>
</organism>
<gene>
    <name evidence="1" type="ORF">DWV06_12570</name>
</gene>
<dbReference type="InterPro" id="IPR036614">
    <property type="entry name" value="RusA-like_sf"/>
</dbReference>
<evidence type="ECO:0000313" key="2">
    <source>
        <dbReference type="Proteomes" id="UP000255036"/>
    </source>
</evidence>
<dbReference type="GO" id="GO:0006281">
    <property type="term" value="P:DNA repair"/>
    <property type="evidence" value="ECO:0007669"/>
    <property type="project" value="InterPro"/>
</dbReference>
<dbReference type="SUPFAM" id="SSF103084">
    <property type="entry name" value="Holliday junction resolvase RusA"/>
    <property type="match status" value="1"/>
</dbReference>
<accession>A0A371ATH3</accession>
<dbReference type="EMBL" id="QRCT01000042">
    <property type="protein sequence ID" value="RDU22858.1"/>
    <property type="molecule type" value="Genomic_DNA"/>
</dbReference>
<name>A0A371ATH3_9FIRM</name>